<keyword evidence="5" id="KW-1185">Reference proteome</keyword>
<dbReference type="InterPro" id="IPR031350">
    <property type="entry name" value="Goodbye_dom"/>
</dbReference>
<organism evidence="4 5">
    <name type="scientific">Lactarius akahatsu</name>
    <dbReference type="NCBI Taxonomy" id="416441"/>
    <lineage>
        <taxon>Eukaryota</taxon>
        <taxon>Fungi</taxon>
        <taxon>Dikarya</taxon>
        <taxon>Basidiomycota</taxon>
        <taxon>Agaricomycotina</taxon>
        <taxon>Agaricomycetes</taxon>
        <taxon>Russulales</taxon>
        <taxon>Russulaceae</taxon>
        <taxon>Lactarius</taxon>
    </lineage>
</organism>
<feature type="domain" description="Nephrocystin 3-like N-terminal" evidence="3">
    <location>
        <begin position="289"/>
        <end position="370"/>
    </location>
</feature>
<dbReference type="PANTHER" id="PTHR10039:SF17">
    <property type="entry name" value="FUNGAL STAND N-TERMINAL GOODBYE DOMAIN-CONTAINING PROTEIN-RELATED"/>
    <property type="match status" value="1"/>
</dbReference>
<evidence type="ECO:0000259" key="3">
    <source>
        <dbReference type="Pfam" id="PF24883"/>
    </source>
</evidence>
<evidence type="ECO:0000313" key="4">
    <source>
        <dbReference type="EMBL" id="KAH8987465.1"/>
    </source>
</evidence>
<feature type="domain" description="Fungal STAND N-terminal Goodbye" evidence="2">
    <location>
        <begin position="11"/>
        <end position="129"/>
    </location>
</feature>
<gene>
    <name evidence="4" type="ORF">EDB92DRAFT_1948568</name>
</gene>
<dbReference type="Proteomes" id="UP001201163">
    <property type="component" value="Unassembled WGS sequence"/>
</dbReference>
<dbReference type="Gene3D" id="3.40.50.300">
    <property type="entry name" value="P-loop containing nucleotide triphosphate hydrolases"/>
    <property type="match status" value="1"/>
</dbReference>
<keyword evidence="1" id="KW-0677">Repeat</keyword>
<dbReference type="AlphaFoldDB" id="A0AAD4LDI2"/>
<dbReference type="PANTHER" id="PTHR10039">
    <property type="entry name" value="AMELOGENIN"/>
    <property type="match status" value="1"/>
</dbReference>
<dbReference type="Pfam" id="PF24883">
    <property type="entry name" value="NPHP3_N"/>
    <property type="match status" value="1"/>
</dbReference>
<dbReference type="EMBL" id="JAKELL010000047">
    <property type="protein sequence ID" value="KAH8987465.1"/>
    <property type="molecule type" value="Genomic_DNA"/>
</dbReference>
<comment type="caution">
    <text evidence="4">The sequence shown here is derived from an EMBL/GenBank/DDBJ whole genome shotgun (WGS) entry which is preliminary data.</text>
</comment>
<dbReference type="InterPro" id="IPR056884">
    <property type="entry name" value="NPHP3-like_N"/>
</dbReference>
<accession>A0AAD4LDI2</accession>
<dbReference type="Pfam" id="PF17109">
    <property type="entry name" value="Goodbye"/>
    <property type="match status" value="1"/>
</dbReference>
<evidence type="ECO:0000256" key="1">
    <source>
        <dbReference type="ARBA" id="ARBA00022737"/>
    </source>
</evidence>
<dbReference type="InterPro" id="IPR027417">
    <property type="entry name" value="P-loop_NTPase"/>
</dbReference>
<evidence type="ECO:0000259" key="2">
    <source>
        <dbReference type="Pfam" id="PF17109"/>
    </source>
</evidence>
<evidence type="ECO:0000313" key="5">
    <source>
        <dbReference type="Proteomes" id="UP001201163"/>
    </source>
</evidence>
<protein>
    <submittedName>
        <fullName evidence="4">Uncharacterized protein</fullName>
    </submittedName>
</protein>
<proteinExistence type="predicted"/>
<name>A0AAD4LDI2_9AGAM</name>
<reference evidence="4" key="1">
    <citation type="submission" date="2022-01" db="EMBL/GenBank/DDBJ databases">
        <title>Comparative genomics reveals a dynamic genome evolution in the ectomycorrhizal milk-cap (Lactarius) mushrooms.</title>
        <authorList>
            <consortium name="DOE Joint Genome Institute"/>
            <person name="Lebreton A."/>
            <person name="Tang N."/>
            <person name="Kuo A."/>
            <person name="LaButti K."/>
            <person name="Drula E."/>
            <person name="Barry K."/>
            <person name="Clum A."/>
            <person name="Lipzen A."/>
            <person name="Mousain D."/>
            <person name="Ng V."/>
            <person name="Wang R."/>
            <person name="Wang X."/>
            <person name="Dai Y."/>
            <person name="Henrissat B."/>
            <person name="Grigoriev I.V."/>
            <person name="Guerin-Laguette A."/>
            <person name="Yu F."/>
            <person name="Martin F.M."/>
        </authorList>
    </citation>
    <scope>NUCLEOTIDE SEQUENCE</scope>
    <source>
        <strain evidence="4">QP</strain>
    </source>
</reference>
<sequence>MSSAHFRLIVDALDAYSKETGIDIAEHPFATELQVIDSSDEVFRLLEAKAKELKDYRGEKLTDCLRFIINTLYILSDALGEAVSLASFPPAKMIFVGLHVLLTVTSAITSGYDALVGLFEPLESFLKPVQILSEMPKTASTAGVILKIMVEVLSVLSIATKQVEQGELKSLAEKLFGSGDIGAVLQRLNRLTQDEARMTVVQILEVVHGPQYGESSLRYQFDQLWVLTMHETVDAVNKVTRPFVLLASVTARAELLMQDGHRLRENRRWLAPPDPSTNYNIARRDAHEGTAMWFFQGSTFRDWRVTGSLMWIHGIPGSGKSVLCSSIIYELMFLREAGLALVAYFFFDFRDLDKQRRHEFLSSLLCQLSASS</sequence>